<dbReference type="InterPro" id="IPR018060">
    <property type="entry name" value="HTH_AraC"/>
</dbReference>
<dbReference type="SMART" id="SM00342">
    <property type="entry name" value="HTH_ARAC"/>
    <property type="match status" value="1"/>
</dbReference>
<dbReference type="InterPro" id="IPR050204">
    <property type="entry name" value="AraC_XylS_family_regulators"/>
</dbReference>
<keyword evidence="6" id="KW-1185">Reference proteome</keyword>
<dbReference type="PANTHER" id="PTHR46796:SF15">
    <property type="entry name" value="BLL1074 PROTEIN"/>
    <property type="match status" value="1"/>
</dbReference>
<dbReference type="Pfam" id="PF12833">
    <property type="entry name" value="HTH_18"/>
    <property type="match status" value="1"/>
</dbReference>
<feature type="domain" description="HTH araC/xylS-type" evidence="4">
    <location>
        <begin position="112"/>
        <end position="199"/>
    </location>
</feature>
<protein>
    <submittedName>
        <fullName evidence="5">AraC family transcriptional regulator</fullName>
    </submittedName>
</protein>
<organism evidence="5 6">
    <name type="scientific">Hydrogenophaga electricum</name>
    <dbReference type="NCBI Taxonomy" id="1230953"/>
    <lineage>
        <taxon>Bacteria</taxon>
        <taxon>Pseudomonadati</taxon>
        <taxon>Pseudomonadota</taxon>
        <taxon>Betaproteobacteria</taxon>
        <taxon>Burkholderiales</taxon>
        <taxon>Comamonadaceae</taxon>
        <taxon>Hydrogenophaga</taxon>
    </lineage>
</organism>
<dbReference type="Proteomes" id="UP001156903">
    <property type="component" value="Unassembled WGS sequence"/>
</dbReference>
<dbReference type="PANTHER" id="PTHR46796">
    <property type="entry name" value="HTH-TYPE TRANSCRIPTIONAL ACTIVATOR RHAS-RELATED"/>
    <property type="match status" value="1"/>
</dbReference>
<evidence type="ECO:0000259" key="4">
    <source>
        <dbReference type="PROSITE" id="PS01124"/>
    </source>
</evidence>
<dbReference type="PROSITE" id="PS01124">
    <property type="entry name" value="HTH_ARAC_FAMILY_2"/>
    <property type="match status" value="1"/>
</dbReference>
<dbReference type="InterPro" id="IPR009057">
    <property type="entry name" value="Homeodomain-like_sf"/>
</dbReference>
<accession>A0ABQ6C7K2</accession>
<keyword evidence="3" id="KW-0804">Transcription</keyword>
<gene>
    <name evidence="5" type="ORF">GCM10007935_24020</name>
</gene>
<evidence type="ECO:0000313" key="5">
    <source>
        <dbReference type="EMBL" id="GLS14969.1"/>
    </source>
</evidence>
<keyword evidence="1" id="KW-0805">Transcription regulation</keyword>
<evidence type="ECO:0000313" key="6">
    <source>
        <dbReference type="Proteomes" id="UP001156903"/>
    </source>
</evidence>
<sequence length="212" mass="23285">MQTLLEAWRHTSEGGPGALILPDGCQDLIGTRWPGEATRWFLAPMADQAYLATASPGQQYRGYRLRPGVVLEAGPLLARMHGNDLDDEGFAEQALAEHTALMGSVASALEAIAQSADLRQAQRLLGVSARSLQRLLSTRSGRPPLYWHRLARWRRTLRLLETDAPLAEIAAEAGYADQAHMNLECRRWAGLSPLRLRQRPELLALGHASGHG</sequence>
<dbReference type="SUPFAM" id="SSF46689">
    <property type="entry name" value="Homeodomain-like"/>
    <property type="match status" value="1"/>
</dbReference>
<name>A0ABQ6C7K2_9BURK</name>
<evidence type="ECO:0000256" key="3">
    <source>
        <dbReference type="ARBA" id="ARBA00023163"/>
    </source>
</evidence>
<proteinExistence type="predicted"/>
<comment type="caution">
    <text evidence="5">The sequence shown here is derived from an EMBL/GenBank/DDBJ whole genome shotgun (WGS) entry which is preliminary data.</text>
</comment>
<evidence type="ECO:0000256" key="2">
    <source>
        <dbReference type="ARBA" id="ARBA00023125"/>
    </source>
</evidence>
<dbReference type="RefSeq" id="WP_284307994.1">
    <property type="nucleotide sequence ID" value="NZ_BSPB01000018.1"/>
</dbReference>
<reference evidence="6" key="1">
    <citation type="journal article" date="2019" name="Int. J. Syst. Evol. Microbiol.">
        <title>The Global Catalogue of Microorganisms (GCM) 10K type strain sequencing project: providing services to taxonomists for standard genome sequencing and annotation.</title>
        <authorList>
            <consortium name="The Broad Institute Genomics Platform"/>
            <consortium name="The Broad Institute Genome Sequencing Center for Infectious Disease"/>
            <person name="Wu L."/>
            <person name="Ma J."/>
        </authorList>
    </citation>
    <scope>NUCLEOTIDE SEQUENCE [LARGE SCALE GENOMIC DNA]</scope>
    <source>
        <strain evidence="6">NBRC 109341</strain>
    </source>
</reference>
<evidence type="ECO:0000256" key="1">
    <source>
        <dbReference type="ARBA" id="ARBA00023015"/>
    </source>
</evidence>
<keyword evidence="2" id="KW-0238">DNA-binding</keyword>
<dbReference type="EMBL" id="BSPB01000018">
    <property type="protein sequence ID" value="GLS14969.1"/>
    <property type="molecule type" value="Genomic_DNA"/>
</dbReference>
<dbReference type="Gene3D" id="1.10.10.60">
    <property type="entry name" value="Homeodomain-like"/>
    <property type="match status" value="1"/>
</dbReference>